<evidence type="ECO:0000313" key="2">
    <source>
        <dbReference type="Proteomes" id="UP000230956"/>
    </source>
</evidence>
<name>A0A2M7T675_9ACTN</name>
<dbReference type="Proteomes" id="UP000230956">
    <property type="component" value="Unassembled WGS sequence"/>
</dbReference>
<sequence length="135" mass="16014">MRDDQWLREKLDKIWSEYFLDVPKTDKVIIHFSKKCRNRLGSIRLVNNTLSEIKINGFLKDPDIPEFVCEAVMAHELTHYVHGFGSSRPQLYKYPHRGGIVAREMIRRGVGHKHYAAKDWINTNWMGFYESKVHR</sequence>
<dbReference type="RefSeq" id="WP_286679341.1">
    <property type="nucleotide sequence ID" value="NZ_MNXI01000145.1"/>
</dbReference>
<accession>A0A2M7T675</accession>
<protein>
    <recommendedName>
        <fullName evidence="3">SprT-like domain-containing protein</fullName>
    </recommendedName>
</protein>
<dbReference type="EMBL" id="PFNG01000212">
    <property type="protein sequence ID" value="PIZ36205.1"/>
    <property type="molecule type" value="Genomic_DNA"/>
</dbReference>
<evidence type="ECO:0008006" key="3">
    <source>
        <dbReference type="Google" id="ProtNLM"/>
    </source>
</evidence>
<dbReference type="AlphaFoldDB" id="A0A2M7T675"/>
<reference evidence="2" key="1">
    <citation type="submission" date="2017-09" db="EMBL/GenBank/DDBJ databases">
        <title>Depth-based differentiation of microbial function through sediment-hosted aquifers and enrichment of novel symbionts in the deep terrestrial subsurface.</title>
        <authorList>
            <person name="Probst A.J."/>
            <person name="Ladd B."/>
            <person name="Jarett J.K."/>
            <person name="Geller-Mcgrath D.E."/>
            <person name="Sieber C.M.K."/>
            <person name="Emerson J.B."/>
            <person name="Anantharaman K."/>
            <person name="Thomas B.C."/>
            <person name="Malmstrom R."/>
            <person name="Stieglmeier M."/>
            <person name="Klingl A."/>
            <person name="Woyke T."/>
            <person name="Ryan C.M."/>
            <person name="Banfield J.F."/>
        </authorList>
    </citation>
    <scope>NUCLEOTIDE SEQUENCE [LARGE SCALE GENOMIC DNA]</scope>
</reference>
<proteinExistence type="predicted"/>
<comment type="caution">
    <text evidence="1">The sequence shown here is derived from an EMBL/GenBank/DDBJ whole genome shotgun (WGS) entry which is preliminary data.</text>
</comment>
<evidence type="ECO:0000313" key="1">
    <source>
        <dbReference type="EMBL" id="PIZ36205.1"/>
    </source>
</evidence>
<organism evidence="1 2">
    <name type="scientific">Candidatus Aquicultor secundus</name>
    <dbReference type="NCBI Taxonomy" id="1973895"/>
    <lineage>
        <taxon>Bacteria</taxon>
        <taxon>Bacillati</taxon>
        <taxon>Actinomycetota</taxon>
        <taxon>Candidatus Aquicultoria</taxon>
        <taxon>Candidatus Aquicultorales</taxon>
        <taxon>Candidatus Aquicultoraceae</taxon>
        <taxon>Candidatus Aquicultor</taxon>
    </lineage>
</organism>
<gene>
    <name evidence="1" type="ORF">COY37_09075</name>
</gene>